<feature type="transmembrane region" description="Helical" evidence="7">
    <location>
        <begin position="459"/>
        <end position="481"/>
    </location>
</feature>
<sequence length="613" mass="68308">MGSKNRSPWSWVPTLYFAQGIPYVIVMTVSVIMYKRLGISNADIALYTSWLYLPWVIKPLWSPVVDLLKTKRWWIVVMQILVGAGLAGVAFTIPVPDFFQYTLAFFWLLAFSSATHDIAADGFYMLALDEHKQAYFIGIRSTFYRVAMITGQGLLIILAGFFETHTGLDPIEFKVHTRPDQPAEITVPEFDREVSNDEMAFVLTSDDLQIPTKKAEPTTIDSLIQWAEAENLANGFVMPEKSKEVEKTDGWFVSYVSGPLKEKLKSAFGRDEVVESTMNPGNIGIVGVRLTQKPETGETVVLNTGIRRGDESIKLIEGERIEVSSSNWQETAWIVVQLDPKLEGASIAFYEGRSGNIPLAWTITFVILAGMFLVFFLYHRFILPRPASDKATVQGEGENLFSEFFATFKSFFKKENIGPALAFLLLFRLGESQIVKLASPFMLDAREVGGLGLTTGDVGLIYGTIGILALTLGGILGGLVASKNGLKFWLWPMAFAMNLPNLVFVYLSYATPQSMWLISASVAVEQFGYGFGFTAYMLYMIYFAAGNHKTAHYAICTGLMALGMMIPGMISGWIQEIVGYENFFIWVVICTVPGFIVLKFLKIDPTFGIKKNE</sequence>
<dbReference type="PANTHER" id="PTHR12778:SF10">
    <property type="entry name" value="MAJOR FACILITATOR SUPERFAMILY DOMAIN-CONTAINING PROTEIN 3"/>
    <property type="match status" value="1"/>
</dbReference>
<dbReference type="GO" id="GO:0016020">
    <property type="term" value="C:membrane"/>
    <property type="evidence" value="ECO:0007669"/>
    <property type="project" value="UniProtKB-SubCell"/>
</dbReference>
<dbReference type="EMBL" id="QPIZ01000006">
    <property type="protein sequence ID" value="RCW37345.1"/>
    <property type="molecule type" value="Genomic_DNA"/>
</dbReference>
<gene>
    <name evidence="8" type="ORF">DFO77_10637</name>
</gene>
<proteinExistence type="inferred from homology"/>
<evidence type="ECO:0000256" key="5">
    <source>
        <dbReference type="ARBA" id="ARBA00022989"/>
    </source>
</evidence>
<evidence type="ECO:0000313" key="8">
    <source>
        <dbReference type="EMBL" id="RCW37345.1"/>
    </source>
</evidence>
<organism evidence="8 9">
    <name type="scientific">Marinilabilia salmonicolor</name>
    <dbReference type="NCBI Taxonomy" id="989"/>
    <lineage>
        <taxon>Bacteria</taxon>
        <taxon>Pseudomonadati</taxon>
        <taxon>Bacteroidota</taxon>
        <taxon>Bacteroidia</taxon>
        <taxon>Marinilabiliales</taxon>
        <taxon>Marinilabiliaceae</taxon>
        <taxon>Marinilabilia</taxon>
    </lineage>
</organism>
<keyword evidence="5 7" id="KW-1133">Transmembrane helix</keyword>
<evidence type="ECO:0000256" key="1">
    <source>
        <dbReference type="ARBA" id="ARBA00004141"/>
    </source>
</evidence>
<keyword evidence="3" id="KW-0813">Transport</keyword>
<dbReference type="Gene3D" id="1.20.1250.20">
    <property type="entry name" value="MFS general substrate transporter like domains"/>
    <property type="match status" value="2"/>
</dbReference>
<feature type="transmembrane region" description="Helical" evidence="7">
    <location>
        <begin position="583"/>
        <end position="601"/>
    </location>
</feature>
<evidence type="ECO:0000256" key="2">
    <source>
        <dbReference type="ARBA" id="ARBA00007015"/>
    </source>
</evidence>
<dbReference type="PANTHER" id="PTHR12778">
    <property type="entry name" value="SOLUTE CARRIER FAMILY 33 ACETYL-COA TRANSPORTER -RELATED"/>
    <property type="match status" value="1"/>
</dbReference>
<comment type="caution">
    <text evidence="8">The sequence shown here is derived from an EMBL/GenBank/DDBJ whole genome shotgun (WGS) entry which is preliminary data.</text>
</comment>
<name>A0A2T0XLP3_9BACT</name>
<dbReference type="STRING" id="1168289.GCA_000259075_03968"/>
<evidence type="ECO:0000256" key="7">
    <source>
        <dbReference type="SAM" id="Phobius"/>
    </source>
</evidence>
<evidence type="ECO:0000256" key="6">
    <source>
        <dbReference type="ARBA" id="ARBA00023136"/>
    </source>
</evidence>
<feature type="transmembrane region" description="Helical" evidence="7">
    <location>
        <begin position="515"/>
        <end position="539"/>
    </location>
</feature>
<comment type="similarity">
    <text evidence="2">Belongs to the major facilitator superfamily. Folate-biopterin transporter (TC 2.A.71) family.</text>
</comment>
<feature type="transmembrane region" description="Helical" evidence="7">
    <location>
        <begin position="105"/>
        <end position="127"/>
    </location>
</feature>
<dbReference type="SUPFAM" id="SSF103473">
    <property type="entry name" value="MFS general substrate transporter"/>
    <property type="match status" value="2"/>
</dbReference>
<feature type="transmembrane region" description="Helical" evidence="7">
    <location>
        <begin position="12"/>
        <end position="32"/>
    </location>
</feature>
<comment type="subcellular location">
    <subcellularLocation>
        <location evidence="1">Membrane</location>
        <topology evidence="1">Multi-pass membrane protein</topology>
    </subcellularLocation>
</comment>
<evidence type="ECO:0000256" key="3">
    <source>
        <dbReference type="ARBA" id="ARBA00022448"/>
    </source>
</evidence>
<reference evidence="8 9" key="1">
    <citation type="submission" date="2018-07" db="EMBL/GenBank/DDBJ databases">
        <title>Freshwater and sediment microbial communities from various areas in North America, analyzing microbe dynamics in response to fracking.</title>
        <authorList>
            <person name="Lamendella R."/>
        </authorList>
    </citation>
    <scope>NUCLEOTIDE SEQUENCE [LARGE SCALE GENOMIC DNA]</scope>
    <source>
        <strain evidence="8 9">160A</strain>
    </source>
</reference>
<keyword evidence="6 7" id="KW-0472">Membrane</keyword>
<feature type="transmembrane region" description="Helical" evidence="7">
    <location>
        <begin position="488"/>
        <end position="509"/>
    </location>
</feature>
<dbReference type="Pfam" id="PF03092">
    <property type="entry name" value="BT1"/>
    <property type="match status" value="1"/>
</dbReference>
<evidence type="ECO:0000313" key="9">
    <source>
        <dbReference type="Proteomes" id="UP000252733"/>
    </source>
</evidence>
<feature type="transmembrane region" description="Helical" evidence="7">
    <location>
        <begin position="73"/>
        <end position="93"/>
    </location>
</feature>
<dbReference type="AlphaFoldDB" id="A0A2T0XLP3"/>
<keyword evidence="9" id="KW-1185">Reference proteome</keyword>
<evidence type="ECO:0000256" key="4">
    <source>
        <dbReference type="ARBA" id="ARBA00022692"/>
    </source>
</evidence>
<feature type="transmembrane region" description="Helical" evidence="7">
    <location>
        <begin position="359"/>
        <end position="378"/>
    </location>
</feature>
<dbReference type="OrthoDB" id="9787815at2"/>
<dbReference type="RefSeq" id="WP_106153212.1">
    <property type="nucleotide sequence ID" value="NZ_PVTS01000008.1"/>
</dbReference>
<dbReference type="InterPro" id="IPR004752">
    <property type="entry name" value="AmpG_permease/AT-1"/>
</dbReference>
<dbReference type="Proteomes" id="UP000252733">
    <property type="component" value="Unassembled WGS sequence"/>
</dbReference>
<protein>
    <submittedName>
        <fullName evidence="8">PAT family beta-lactamase induction signal transducer AmpG</fullName>
    </submittedName>
</protein>
<accession>A0A2T0XLP3</accession>
<feature type="transmembrane region" description="Helical" evidence="7">
    <location>
        <begin position="551"/>
        <end position="571"/>
    </location>
</feature>
<dbReference type="InterPro" id="IPR039309">
    <property type="entry name" value="BT1"/>
</dbReference>
<dbReference type="InterPro" id="IPR036259">
    <property type="entry name" value="MFS_trans_sf"/>
</dbReference>
<keyword evidence="4 7" id="KW-0812">Transmembrane</keyword>